<keyword evidence="1" id="KW-0175">Coiled coil</keyword>
<dbReference type="InterPro" id="IPR001375">
    <property type="entry name" value="Peptidase_S9_cat"/>
</dbReference>
<dbReference type="InterPro" id="IPR002469">
    <property type="entry name" value="Peptidase_S9B_N"/>
</dbReference>
<dbReference type="Gene3D" id="2.140.10.30">
    <property type="entry name" value="Dipeptidylpeptidase IV, N-terminal domain"/>
    <property type="match status" value="1"/>
</dbReference>
<name>A0A3C1KPB9_9GAMM</name>
<sequence length="580" mass="64639">GEPERLTLADAATSSNRSRVYNAARTRVAWLANGDVFVRALPAGAIRQLTRTTAAESALQWMAAGSRLAYQQDGHYLIHDLETGLTAQPADLRFSADPAASEAFDALREQQLRTLSTLRREAAQAREKADLRAAEARENPQAAPLPIYLGDDWVEVRRSLSPTGRHLLLVVRSAGWESGQAGRMPNYVTAEGYTGVREVRTRVGRNMPAPHTLLLVDLEQGNVQTLDYAALPGFNTDPLAALRRSALAWHVEQGAERSAVEAALQAPAQRPLEVKAIEWNAQGTQAALQLHSRDNKDRWLATLTPETGKLHNQHRLTDPAWINYHHNAFGWMPNGNTLWFLSEESGYSQLYRKALDSRRHQAITTGDFVVREPVLSPDAQWFYLVANRSHPGNYAVYRVPAGGGDLQQLTSLDGVVAFQLAPSGEQLLLSRSFVNRHPDLYLQSTTPGAAPRQLTDTVSAAFKAVDWVVPQIVPVPSSHHNRPIYSNIYLPPGHTAGERYPAVMFVHGAGYTQNAHRGWSYYFREYMFHSLLANEGFVVIDMDYRASKGYGRDWRTAIYRNMGRPELEDFKDGIDYLVAK</sequence>
<feature type="non-terminal residue" evidence="4">
    <location>
        <position position="580"/>
    </location>
</feature>
<dbReference type="InterPro" id="IPR029058">
    <property type="entry name" value="AB_hydrolase_fold"/>
</dbReference>
<dbReference type="GO" id="GO:0006508">
    <property type="term" value="P:proteolysis"/>
    <property type="evidence" value="ECO:0007669"/>
    <property type="project" value="InterPro"/>
</dbReference>
<evidence type="ECO:0000256" key="1">
    <source>
        <dbReference type="SAM" id="Coils"/>
    </source>
</evidence>
<dbReference type="Proteomes" id="UP000259273">
    <property type="component" value="Unassembled WGS sequence"/>
</dbReference>
<comment type="caution">
    <text evidence="4">The sequence shown here is derived from an EMBL/GenBank/DDBJ whole genome shotgun (WGS) entry which is preliminary data.</text>
</comment>
<dbReference type="Gene3D" id="3.40.50.1820">
    <property type="entry name" value="alpha/beta hydrolase"/>
    <property type="match status" value="1"/>
</dbReference>
<dbReference type="GO" id="GO:0008239">
    <property type="term" value="F:dipeptidyl-peptidase activity"/>
    <property type="evidence" value="ECO:0007669"/>
    <property type="project" value="TreeGrafter"/>
</dbReference>
<dbReference type="PANTHER" id="PTHR11731:SF193">
    <property type="entry name" value="DIPEPTIDYL PEPTIDASE 9"/>
    <property type="match status" value="1"/>
</dbReference>
<feature type="domain" description="Peptidase S9 prolyl oligopeptidase catalytic" evidence="2">
    <location>
        <begin position="530"/>
        <end position="579"/>
    </location>
</feature>
<protein>
    <submittedName>
        <fullName evidence="4">S9 family peptidase</fullName>
    </submittedName>
</protein>
<reference evidence="4 5" key="1">
    <citation type="journal article" date="2018" name="Nat. Biotechnol.">
        <title>A standardized bacterial taxonomy based on genome phylogeny substantially revises the tree of life.</title>
        <authorList>
            <person name="Parks D.H."/>
            <person name="Chuvochina M."/>
            <person name="Waite D.W."/>
            <person name="Rinke C."/>
            <person name="Skarshewski A."/>
            <person name="Chaumeil P.A."/>
            <person name="Hugenholtz P."/>
        </authorList>
    </citation>
    <scope>NUCLEOTIDE SEQUENCE [LARGE SCALE GENOMIC DNA]</scope>
    <source>
        <strain evidence="4">UBA9158</strain>
    </source>
</reference>
<feature type="non-terminal residue" evidence="4">
    <location>
        <position position="1"/>
    </location>
</feature>
<gene>
    <name evidence="4" type="ORF">DCP75_10285</name>
</gene>
<evidence type="ECO:0000259" key="3">
    <source>
        <dbReference type="Pfam" id="PF00930"/>
    </source>
</evidence>
<proteinExistence type="predicted"/>
<dbReference type="InterPro" id="IPR050278">
    <property type="entry name" value="Serine_Prot_S9B/DPPIV"/>
</dbReference>
<organism evidence="4 5">
    <name type="scientific">Haliea salexigens</name>
    <dbReference type="NCBI Taxonomy" id="287487"/>
    <lineage>
        <taxon>Bacteria</taxon>
        <taxon>Pseudomonadati</taxon>
        <taxon>Pseudomonadota</taxon>
        <taxon>Gammaproteobacteria</taxon>
        <taxon>Cellvibrionales</taxon>
        <taxon>Halieaceae</taxon>
        <taxon>Haliea</taxon>
    </lineage>
</organism>
<dbReference type="PANTHER" id="PTHR11731">
    <property type="entry name" value="PROTEASE FAMILY S9B,C DIPEPTIDYL-PEPTIDASE IV-RELATED"/>
    <property type="match status" value="1"/>
</dbReference>
<dbReference type="SUPFAM" id="SSF53474">
    <property type="entry name" value="alpha/beta-Hydrolases"/>
    <property type="match status" value="1"/>
</dbReference>
<dbReference type="EMBL" id="DMND01000137">
    <property type="protein sequence ID" value="HAN28086.1"/>
    <property type="molecule type" value="Genomic_DNA"/>
</dbReference>
<evidence type="ECO:0000313" key="4">
    <source>
        <dbReference type="EMBL" id="HAN28086.1"/>
    </source>
</evidence>
<dbReference type="GO" id="GO:0008236">
    <property type="term" value="F:serine-type peptidase activity"/>
    <property type="evidence" value="ECO:0007669"/>
    <property type="project" value="InterPro"/>
</dbReference>
<dbReference type="SUPFAM" id="SSF82171">
    <property type="entry name" value="DPP6 N-terminal domain-like"/>
    <property type="match status" value="1"/>
</dbReference>
<dbReference type="Pfam" id="PF00326">
    <property type="entry name" value="Peptidase_S9"/>
    <property type="match status" value="1"/>
</dbReference>
<evidence type="ECO:0000259" key="2">
    <source>
        <dbReference type="Pfam" id="PF00326"/>
    </source>
</evidence>
<dbReference type="Pfam" id="PF00930">
    <property type="entry name" value="DPPIV_N"/>
    <property type="match status" value="1"/>
</dbReference>
<feature type="coiled-coil region" evidence="1">
    <location>
        <begin position="108"/>
        <end position="139"/>
    </location>
</feature>
<evidence type="ECO:0000313" key="5">
    <source>
        <dbReference type="Proteomes" id="UP000259273"/>
    </source>
</evidence>
<dbReference type="AlphaFoldDB" id="A0A3C1KPB9"/>
<accession>A0A3C1KPB9</accession>
<feature type="domain" description="Dipeptidylpeptidase IV N-terminal" evidence="3">
    <location>
        <begin position="268"/>
        <end position="430"/>
    </location>
</feature>